<reference evidence="1 2" key="1">
    <citation type="submission" date="2018-06" db="EMBL/GenBank/DDBJ databases">
        <authorList>
            <person name="Strepis N."/>
        </authorList>
    </citation>
    <scope>NUCLEOTIDE SEQUENCE [LARGE SCALE GENOMIC DNA]</scope>
    <source>
        <strain evidence="1">LUCI</strain>
    </source>
</reference>
<evidence type="ECO:0000313" key="2">
    <source>
        <dbReference type="Proteomes" id="UP000277811"/>
    </source>
</evidence>
<accession>A0A498RF34</accession>
<evidence type="ECO:0000313" key="1">
    <source>
        <dbReference type="EMBL" id="VBB09420.1"/>
    </source>
</evidence>
<organism evidence="1 2">
    <name type="scientific">Lucifera butyrica</name>
    <dbReference type="NCBI Taxonomy" id="1351585"/>
    <lineage>
        <taxon>Bacteria</taxon>
        <taxon>Bacillati</taxon>
        <taxon>Bacillota</taxon>
        <taxon>Negativicutes</taxon>
        <taxon>Veillonellales</taxon>
        <taxon>Veillonellaceae</taxon>
        <taxon>Lucifera</taxon>
    </lineage>
</organism>
<dbReference type="Proteomes" id="UP000277811">
    <property type="component" value="Unassembled WGS sequence"/>
</dbReference>
<dbReference type="OrthoDB" id="1630764at2"/>
<proteinExistence type="predicted"/>
<dbReference type="RefSeq" id="WP_122630205.1">
    <property type="nucleotide sequence ID" value="NZ_UPPP01000116.1"/>
</dbReference>
<sequence length="186" mass="20088">MSERLPLPEKIAALLPTYTAGGDSTSLITTEGATALVSCRIRSLLLRLARSQAKDLTALKRQVACNTRQNILQPLPLSAGLVLFPVKTRRPRVPGDPTTGYINLYAVAGLHKHTGSVCHTVITLSSGMEIPTLWSPATVNRHLLCARLAVAGPPRPAGSRGELGVTLNKLTEVIYEILAWKQNQHE</sequence>
<dbReference type="EMBL" id="UPPP01000116">
    <property type="protein sequence ID" value="VBB09420.1"/>
    <property type="molecule type" value="Genomic_DNA"/>
</dbReference>
<keyword evidence="2" id="KW-1185">Reference proteome</keyword>
<protein>
    <submittedName>
        <fullName evidence="1">Uncharacterized protein</fullName>
    </submittedName>
</protein>
<name>A0A498RF34_9FIRM</name>
<dbReference type="AlphaFoldDB" id="A0A498RF34"/>
<gene>
    <name evidence="1" type="ORF">LUCI_4710</name>
</gene>